<evidence type="ECO:0000256" key="2">
    <source>
        <dbReference type="ARBA" id="ARBA00022614"/>
    </source>
</evidence>
<comment type="similarity">
    <text evidence="1">Belongs to the disease resistance NB-LRR family.</text>
</comment>
<keyword evidence="3" id="KW-0677">Repeat</keyword>
<evidence type="ECO:0000256" key="6">
    <source>
        <dbReference type="SAM" id="MobiDB-lite"/>
    </source>
</evidence>
<accession>A0A835EQF8</accession>
<reference evidence="9" key="1">
    <citation type="submission" date="2020-07" db="EMBL/GenBank/DDBJ databases">
        <title>Genome sequence and genetic diversity analysis of an under-domesticated orphan crop, white fonio (Digitaria exilis).</title>
        <authorList>
            <person name="Bennetzen J.L."/>
            <person name="Chen S."/>
            <person name="Ma X."/>
            <person name="Wang X."/>
            <person name="Yssel A.E.J."/>
            <person name="Chaluvadi S.R."/>
            <person name="Johnson M."/>
            <person name="Gangashetty P."/>
            <person name="Hamidou F."/>
            <person name="Sanogo M.D."/>
            <person name="Zwaenepoel A."/>
            <person name="Wallace J."/>
            <person name="Van De Peer Y."/>
            <person name="Van Deynze A."/>
        </authorList>
    </citation>
    <scope>NUCLEOTIDE SEQUENCE</scope>
    <source>
        <tissue evidence="9">Leaves</tissue>
    </source>
</reference>
<dbReference type="PANTHER" id="PTHR19338:SF36">
    <property type="entry name" value="OS10G0132500 PROTEIN"/>
    <property type="match status" value="1"/>
</dbReference>
<evidence type="ECO:0000313" key="10">
    <source>
        <dbReference type="Proteomes" id="UP000636709"/>
    </source>
</evidence>
<organism evidence="9 10">
    <name type="scientific">Digitaria exilis</name>
    <dbReference type="NCBI Taxonomy" id="1010633"/>
    <lineage>
        <taxon>Eukaryota</taxon>
        <taxon>Viridiplantae</taxon>
        <taxon>Streptophyta</taxon>
        <taxon>Embryophyta</taxon>
        <taxon>Tracheophyta</taxon>
        <taxon>Spermatophyta</taxon>
        <taxon>Magnoliopsida</taxon>
        <taxon>Liliopsida</taxon>
        <taxon>Poales</taxon>
        <taxon>Poaceae</taxon>
        <taxon>PACMAD clade</taxon>
        <taxon>Panicoideae</taxon>
        <taxon>Panicodae</taxon>
        <taxon>Paniceae</taxon>
        <taxon>Anthephorinae</taxon>
        <taxon>Digitaria</taxon>
    </lineage>
</organism>
<evidence type="ECO:0000256" key="4">
    <source>
        <dbReference type="ARBA" id="ARBA00022741"/>
    </source>
</evidence>
<dbReference type="GO" id="GO:0000166">
    <property type="term" value="F:nucleotide binding"/>
    <property type="evidence" value="ECO:0007669"/>
    <property type="project" value="UniProtKB-KW"/>
</dbReference>
<protein>
    <submittedName>
        <fullName evidence="9">Uncharacterized protein</fullName>
    </submittedName>
</protein>
<gene>
    <name evidence="9" type="ORF">HU200_028018</name>
</gene>
<name>A0A835EQF8_9POAL</name>
<feature type="region of interest" description="Disordered" evidence="6">
    <location>
        <begin position="585"/>
        <end position="631"/>
    </location>
</feature>
<dbReference type="GO" id="GO:0006952">
    <property type="term" value="P:defense response"/>
    <property type="evidence" value="ECO:0007669"/>
    <property type="project" value="UniProtKB-KW"/>
</dbReference>
<dbReference type="AlphaFoldDB" id="A0A835EQF8"/>
<dbReference type="PANTHER" id="PTHR19338">
    <property type="entry name" value="TRANSLOCASE OF INNER MITOCHONDRIAL MEMBRANE 13 HOMOLOG"/>
    <property type="match status" value="1"/>
</dbReference>
<proteinExistence type="inferred from homology"/>
<keyword evidence="4" id="KW-0547">Nucleotide-binding</keyword>
<comment type="caution">
    <text evidence="9">The sequence shown here is derived from an EMBL/GenBank/DDBJ whole genome shotgun (WGS) entry which is preliminary data.</text>
</comment>
<keyword evidence="2" id="KW-0433">Leucine-rich repeat</keyword>
<evidence type="ECO:0000313" key="9">
    <source>
        <dbReference type="EMBL" id="KAF8714026.1"/>
    </source>
</evidence>
<keyword evidence="5" id="KW-0611">Plant defense</keyword>
<evidence type="ECO:0000256" key="5">
    <source>
        <dbReference type="ARBA" id="ARBA00022821"/>
    </source>
</evidence>
<dbReference type="Pfam" id="PF00931">
    <property type="entry name" value="NB-ARC"/>
    <property type="match status" value="1"/>
</dbReference>
<dbReference type="Gene3D" id="1.20.5.4130">
    <property type="match status" value="1"/>
</dbReference>
<evidence type="ECO:0000256" key="3">
    <source>
        <dbReference type="ARBA" id="ARBA00022737"/>
    </source>
</evidence>
<evidence type="ECO:0000259" key="7">
    <source>
        <dbReference type="Pfam" id="PF00931"/>
    </source>
</evidence>
<dbReference type="InterPro" id="IPR002182">
    <property type="entry name" value="NB-ARC"/>
</dbReference>
<feature type="region of interest" description="Disordered" evidence="6">
    <location>
        <begin position="544"/>
        <end position="572"/>
    </location>
</feature>
<dbReference type="OrthoDB" id="682754at2759"/>
<dbReference type="SUPFAM" id="SSF52540">
    <property type="entry name" value="P-loop containing nucleoside triphosphate hydrolases"/>
    <property type="match status" value="1"/>
</dbReference>
<sequence>MAAVYRTSGAVLRISGGEVLATMARAYSNLETVDRESLFSFSPPAILFFSDLDHEPATDRRGALGAVLAKLKSLLADDFTPGLDERRRGDMEFIILELQPVLSVLEKTWDYEGFWTAEARKVPYKIKGKIDELVLGMAHGGGINLLEGIKLQVQWLVICLFQIFERMVLEIREDVIDNEEATTTAGTTVSAATGALGPVLVKLKSLLVADASWTGLEETSRGDIEFIILGLQPVHSLLESAWEREDVVEGMKDWMAEARELSFEIKAKFGELVPHGVGTINISLLEGIKLQVQGLVCRFFEFIFHEDDESEAPSERDISTQIEAGTVSAATGALGPVLAKLKSLLLVADEGTPGLEAESRRGDIEFIISKLEPVHSLLERIWEREDDLDAACKDWTVEARDMSYGIEDNIDDFVLGGAMGHGGPTFTSLIAGIKQQVQGLVDRPCWEELVTLDQSQTITTSNNRSSEPAALVGARCYLHKDESSELVEMEGKKAELTKLLQDHGAVCILGFAGMGKTTLADLVYQAIRERFECHAFVSISPRADMTQDHGPSAGNEAPPLAAAADKRGKGPENFIPWRRHHPRLHTALLMPPPPPSLEPPWRDQIHPTSSPSPGRKRKQISNTKILDMKKP</sequence>
<dbReference type="InterPro" id="IPR041118">
    <property type="entry name" value="Rx_N"/>
</dbReference>
<feature type="domain" description="NB-ARC" evidence="7">
    <location>
        <begin position="498"/>
        <end position="543"/>
    </location>
</feature>
<evidence type="ECO:0000259" key="8">
    <source>
        <dbReference type="Pfam" id="PF18052"/>
    </source>
</evidence>
<dbReference type="Proteomes" id="UP000636709">
    <property type="component" value="Unassembled WGS sequence"/>
</dbReference>
<keyword evidence="10" id="KW-1185">Reference proteome</keyword>
<dbReference type="EMBL" id="JACEFO010001739">
    <property type="protein sequence ID" value="KAF8714026.1"/>
    <property type="molecule type" value="Genomic_DNA"/>
</dbReference>
<evidence type="ECO:0000256" key="1">
    <source>
        <dbReference type="ARBA" id="ARBA00008894"/>
    </source>
</evidence>
<dbReference type="Pfam" id="PF18052">
    <property type="entry name" value="Rx_N"/>
    <property type="match status" value="1"/>
</dbReference>
<dbReference type="InterPro" id="IPR027417">
    <property type="entry name" value="P-loop_NTPase"/>
</dbReference>
<feature type="domain" description="Disease resistance N-terminal" evidence="8">
    <location>
        <begin position="334"/>
        <end position="415"/>
    </location>
</feature>
<dbReference type="Gene3D" id="3.40.50.300">
    <property type="entry name" value="P-loop containing nucleotide triphosphate hydrolases"/>
    <property type="match status" value="1"/>
</dbReference>